<evidence type="ECO:0000313" key="2">
    <source>
        <dbReference type="EMBL" id="TDO32823.1"/>
    </source>
</evidence>
<feature type="compositionally biased region" description="Basic residues" evidence="1">
    <location>
        <begin position="38"/>
        <end position="47"/>
    </location>
</feature>
<gene>
    <name evidence="2" type="ORF">C8E87_8295</name>
</gene>
<proteinExistence type="predicted"/>
<protein>
    <submittedName>
        <fullName evidence="2">Uncharacterized protein</fullName>
    </submittedName>
</protein>
<dbReference type="EMBL" id="SNWR01000002">
    <property type="protein sequence ID" value="TDO32823.1"/>
    <property type="molecule type" value="Genomic_DNA"/>
</dbReference>
<sequence length="66" mass="7182">MMHNDLLLTLAYERQNELIAEADRTRLLTSARAARKARRAAKARAARAHPTGNLASCDPSVAAPAR</sequence>
<reference evidence="2 3" key="1">
    <citation type="submission" date="2019-03" db="EMBL/GenBank/DDBJ databases">
        <title>Sequencing the genomes of 1000 actinobacteria strains.</title>
        <authorList>
            <person name="Klenk H.-P."/>
        </authorList>
    </citation>
    <scope>NUCLEOTIDE SEQUENCE [LARGE SCALE GENOMIC DNA]</scope>
    <source>
        <strain evidence="2 3">DSM 43805</strain>
    </source>
</reference>
<comment type="caution">
    <text evidence="2">The sequence shown here is derived from an EMBL/GenBank/DDBJ whole genome shotgun (WGS) entry which is preliminary data.</text>
</comment>
<accession>A0A4R6JAT0</accession>
<evidence type="ECO:0000313" key="3">
    <source>
        <dbReference type="Proteomes" id="UP000294901"/>
    </source>
</evidence>
<evidence type="ECO:0000256" key="1">
    <source>
        <dbReference type="SAM" id="MobiDB-lite"/>
    </source>
</evidence>
<dbReference type="Proteomes" id="UP000294901">
    <property type="component" value="Unassembled WGS sequence"/>
</dbReference>
<keyword evidence="3" id="KW-1185">Reference proteome</keyword>
<organism evidence="2 3">
    <name type="scientific">Paractinoplanes brasiliensis</name>
    <dbReference type="NCBI Taxonomy" id="52695"/>
    <lineage>
        <taxon>Bacteria</taxon>
        <taxon>Bacillati</taxon>
        <taxon>Actinomycetota</taxon>
        <taxon>Actinomycetes</taxon>
        <taxon>Micromonosporales</taxon>
        <taxon>Micromonosporaceae</taxon>
        <taxon>Paractinoplanes</taxon>
    </lineage>
</organism>
<dbReference type="AlphaFoldDB" id="A0A4R6JAT0"/>
<name>A0A4R6JAT0_9ACTN</name>
<feature type="region of interest" description="Disordered" evidence="1">
    <location>
        <begin position="38"/>
        <end position="66"/>
    </location>
</feature>